<proteinExistence type="inferred from homology"/>
<evidence type="ECO:0000259" key="16">
    <source>
        <dbReference type="SMART" id="SM00721"/>
    </source>
</evidence>
<evidence type="ECO:0000256" key="2">
    <source>
        <dbReference type="ARBA" id="ARBA00004922"/>
    </source>
</evidence>
<organism evidence="17 18">
    <name type="scientific">Saitoella complicata (strain BCRC 22490 / CBS 7301 / JCM 7358 / NBRC 10748 / NRRL Y-17804)</name>
    <dbReference type="NCBI Taxonomy" id="698492"/>
    <lineage>
        <taxon>Eukaryota</taxon>
        <taxon>Fungi</taxon>
        <taxon>Dikarya</taxon>
        <taxon>Ascomycota</taxon>
        <taxon>Taphrinomycotina</taxon>
        <taxon>Taphrinomycotina incertae sedis</taxon>
        <taxon>Saitoella</taxon>
    </lineage>
</organism>
<dbReference type="EC" id="2.4.1.256" evidence="4"/>
<evidence type="ECO:0000256" key="15">
    <source>
        <dbReference type="SAM" id="Phobius"/>
    </source>
</evidence>
<evidence type="ECO:0000313" key="18">
    <source>
        <dbReference type="Proteomes" id="UP000033140"/>
    </source>
</evidence>
<dbReference type="SUPFAM" id="SSF103657">
    <property type="entry name" value="BAR/IMD domain-like"/>
    <property type="match status" value="1"/>
</dbReference>
<evidence type="ECO:0000256" key="11">
    <source>
        <dbReference type="ARBA" id="ARBA00023136"/>
    </source>
</evidence>
<keyword evidence="7" id="KW-0808">Transferase</keyword>
<evidence type="ECO:0000256" key="8">
    <source>
        <dbReference type="ARBA" id="ARBA00022692"/>
    </source>
</evidence>
<name>A0A0E9NLY6_SAICN</name>
<dbReference type="PANTHER" id="PTHR12989">
    <property type="entry name" value="ALPHA-1,2-GLUCOSYLTRANSFERASE ALG10"/>
    <property type="match status" value="1"/>
</dbReference>
<keyword evidence="18" id="KW-1185">Reference proteome</keyword>
<keyword evidence="8 15" id="KW-0812">Transmembrane</keyword>
<dbReference type="GO" id="GO:0106073">
    <property type="term" value="F:dolichyl pyrophosphate Glc2Man9GlcNAc2 alpha-1,2-glucosyltransferase activity"/>
    <property type="evidence" value="ECO:0007669"/>
    <property type="project" value="UniProtKB-EC"/>
</dbReference>
<feature type="transmembrane region" description="Helical" evidence="15">
    <location>
        <begin position="168"/>
        <end position="193"/>
    </location>
</feature>
<feature type="transmembrane region" description="Helical" evidence="15">
    <location>
        <begin position="387"/>
        <end position="413"/>
    </location>
</feature>
<evidence type="ECO:0000256" key="7">
    <source>
        <dbReference type="ARBA" id="ARBA00022679"/>
    </source>
</evidence>
<feature type="transmembrane region" description="Helical" evidence="15">
    <location>
        <begin position="354"/>
        <end position="375"/>
    </location>
</feature>
<evidence type="ECO:0000256" key="6">
    <source>
        <dbReference type="ARBA" id="ARBA00022676"/>
    </source>
</evidence>
<keyword evidence="10 15" id="KW-1133">Transmembrane helix</keyword>
<evidence type="ECO:0000256" key="10">
    <source>
        <dbReference type="ARBA" id="ARBA00022989"/>
    </source>
</evidence>
<reference evidence="17 18" key="3">
    <citation type="journal article" date="2015" name="Genome Announc.">
        <title>Draft Genome Sequence of the Archiascomycetous Yeast Saitoella complicata.</title>
        <authorList>
            <person name="Yamauchi K."/>
            <person name="Kondo S."/>
            <person name="Hamamoto M."/>
            <person name="Takahashi Y."/>
            <person name="Ogura Y."/>
            <person name="Hayashi T."/>
            <person name="Nishida H."/>
        </authorList>
    </citation>
    <scope>NUCLEOTIDE SEQUENCE [LARGE SCALE GENOMIC DNA]</scope>
    <source>
        <strain evidence="17 18">NRRL Y-17804</strain>
    </source>
</reference>
<dbReference type="GO" id="GO:0005789">
    <property type="term" value="C:endoplasmic reticulum membrane"/>
    <property type="evidence" value="ECO:0007669"/>
    <property type="project" value="UniProtKB-SubCell"/>
</dbReference>
<reference evidence="17 18" key="1">
    <citation type="journal article" date="2011" name="J. Gen. Appl. Microbiol.">
        <title>Draft genome sequencing of the enigmatic yeast Saitoella complicata.</title>
        <authorList>
            <person name="Nishida H."/>
            <person name="Hamamoto M."/>
            <person name="Sugiyama J."/>
        </authorList>
    </citation>
    <scope>NUCLEOTIDE SEQUENCE [LARGE SCALE GENOMIC DNA]</scope>
    <source>
        <strain evidence="17 18">NRRL Y-17804</strain>
    </source>
</reference>
<evidence type="ECO:0000256" key="3">
    <source>
        <dbReference type="ARBA" id="ARBA00010600"/>
    </source>
</evidence>
<comment type="function">
    <text evidence="13">Dol-P-Glc:Glc(2)Man(9)GlcNAc(2)-PP-Dol alpha-1,2-glucosyltransferase that operates in the biosynthetic pathway of dolichol-linked oligosaccharides, the glycan precursors employed in protein asparagine (N)-glycosylation. The assembly of dolichol-linked oligosaccharides begins on the cytosolic side of the endoplasmic reticulum membrane and finishes in its lumen. The sequential addition of sugars to dolichol pyrophosphate produces dolichol-linked oligosaccharides containing fourteen sugars, including two GlcNAcs, nine mannoses and three glucoses. Once assembled, the oligosaccharide is transferred from the lipid to nascent proteins by oligosaccharyltransferases. In the lumen of the endoplasmic reticulum, adds the third and last glucose residue from dolichyl phosphate glucose (Dol-P-Glc) onto the lipid-linked oligosaccharide intermediate Glc(2)Man(9)GlcNAc(2)-PP-Dol to produce Glc(3)Man(9)GlcNAc(2)-PP-Dol.</text>
</comment>
<comment type="caution">
    <text evidence="17">The sequence shown here is derived from an EMBL/GenBank/DDBJ whole genome shotgun (WGS) entry which is preliminary data.</text>
</comment>
<dbReference type="Proteomes" id="UP000033140">
    <property type="component" value="Unassembled WGS sequence"/>
</dbReference>
<dbReference type="STRING" id="698492.A0A0E9NLY6"/>
<comment type="catalytic activity">
    <reaction evidence="14">
        <text>an alpha-D-Glc-(1-&gt;3)-alpha-D-Glc-(1-&gt;3)-alpha-D-Man-(1-&gt;2)-alpha-D-Man-(1-&gt;2)-alpha-D-Man-(1-&gt;3)-[alpha-D-Man-(1-&gt;2)-alpha-D-Man-(1-&gt;3)-[alpha-D-Man-(1-&gt;2)-alpha-D-Man-(1-&gt;6)]-alpha-D-Man-(1-&gt;6)]-beta-D-Man-(1-&gt;4)-beta-D-GlcNAc-(1-&gt;4)-alpha-D-GlcNAc-diphospho-di-trans,poly-cis-dolichol + a di-trans,poly-cis-dolichyl beta-D-glucosyl phosphate = a alpha-D-Glc-(1-&gt;2)-alpha-D-Glc-(1-&gt;3)-alpha-D-Glc-(1-&gt;3)-alpha-D-Man-(1-&gt;2)-alpha-D-Man-(1-&gt;2)-alpha-D-Man-(1-&gt;3)-[alpha-D-Man-(1-&gt;2)-alpha-D-Man-(1-&gt;3)-[alpha-D-Man-(1-&gt;2)-alpha-D-Man-(1-&gt;6)]-alpha-D-Man-(1-&gt;6)]-beta-D-Man-(1-&gt;4)-beta-D-GlcNAc-(1-&gt;4)-alpha-D-GlcNAc-diphospho-di-trans,poly-cis-dolichol + a di-trans,poly-cis-dolichyl phosphate + H(+)</text>
        <dbReference type="Rhea" id="RHEA:29543"/>
        <dbReference type="Rhea" id="RHEA-COMP:19498"/>
        <dbReference type="Rhea" id="RHEA-COMP:19502"/>
        <dbReference type="Rhea" id="RHEA-COMP:19512"/>
        <dbReference type="Rhea" id="RHEA-COMP:19522"/>
        <dbReference type="ChEBI" id="CHEBI:15378"/>
        <dbReference type="ChEBI" id="CHEBI:57525"/>
        <dbReference type="ChEBI" id="CHEBI:57683"/>
        <dbReference type="ChEBI" id="CHEBI:132522"/>
        <dbReference type="ChEBI" id="CHEBI:132523"/>
        <dbReference type="EC" id="2.4.1.256"/>
    </reaction>
    <physiologicalReaction direction="left-to-right" evidence="14">
        <dbReference type="Rhea" id="RHEA:29544"/>
    </physiologicalReaction>
</comment>
<dbReference type="EMBL" id="BACD03000036">
    <property type="protein sequence ID" value="GAO50706.1"/>
    <property type="molecule type" value="Genomic_DNA"/>
</dbReference>
<evidence type="ECO:0000256" key="13">
    <source>
        <dbReference type="ARBA" id="ARBA00044727"/>
    </source>
</evidence>
<evidence type="ECO:0000256" key="9">
    <source>
        <dbReference type="ARBA" id="ARBA00022824"/>
    </source>
</evidence>
<feature type="domain" description="BAR" evidence="16">
    <location>
        <begin position="524"/>
        <end position="791"/>
    </location>
</feature>
<dbReference type="PANTHER" id="PTHR12989:SF10">
    <property type="entry name" value="DOL-P-GLC:GLC(2)MAN(9)GLCNAC(2)-PP-DOL ALPHA-1,2-GLUCOSYLTRANSFERASE-RELATED"/>
    <property type="match status" value="1"/>
</dbReference>
<dbReference type="Pfam" id="PF10455">
    <property type="entry name" value="BAR_2"/>
    <property type="match status" value="1"/>
</dbReference>
<dbReference type="InterPro" id="IPR004148">
    <property type="entry name" value="BAR_dom"/>
</dbReference>
<feature type="transmembrane region" description="Helical" evidence="15">
    <location>
        <begin position="313"/>
        <end position="333"/>
    </location>
</feature>
<keyword evidence="11 15" id="KW-0472">Membrane</keyword>
<dbReference type="Gene3D" id="1.20.1270.60">
    <property type="entry name" value="Arfaptin homology (AH) domain/BAR domain"/>
    <property type="match status" value="1"/>
</dbReference>
<sequence>MFGVQPSTVPLRAHQAAAVLAFGLIQEHVPEPYMDEIFHIPQALRYIEGDYWTWDPKLTTPPGLYALSTAAHWMMKALPISYYIKSILSFRFPNFLLAVVILPELIAKLYRRIHAGASASQIEYSKLIATFPMSTFFGMLYYTDVPSTIAVLLAYLDALEKRRWRSALFSLVSLAFRQTNVIWVAFVMFISLLRDLQEEKEDGRPLLVNPVAVHASFPETYFKSTWSLARIAGLHWCKTIKAVTWYIPVLVAFVVFLAWNGGIVLGDKSNHIAGLHIPQLFYLAVFAAFFSFPLLLTPSLLPQFLRSRLGTSQMVISTALLLGVMIAAVHYNTRVHPFILADNRHYVFYIWRRTISAHALARYAAVPVYFGVIWLTLRELATAQSVLFMMAFCGATALTLIPSPLLEFRYFILPYLIWRLHIKPRNSSRSFMEYVWHELISALTVWMFIYRPFEWSHVPGEVQRFMWHTPARAGDVVTPTLSYSTTTTIAMDAFKNINLSKIQSGLQSSIQSVDIQSVQSSFSSFTPFARRTTQWAKERIGASDVEKTELPQEYLDLERRVDALKAVHQKLLGITSTYANEGYDYPVHLKESFTDFSKQVQDKFQSLSQAHTAAEAQAALVKAGPKGQPKTLAHALARAAYASADLLGTSDPFGAALSKVADAEEKVGEARLQQDDQIHSRFNATINTALSINLQFAARARKSVQNARLTLDAAKASARSAKPERADAARVEIEQAEDNFVAAVEEASGVMKNVLDSQEATGALQQLVQAQLDYHKKAAEVLSGIMGEIEAPTPAFSKTDEAGDVEVDAEGIVST</sequence>
<evidence type="ECO:0000256" key="1">
    <source>
        <dbReference type="ARBA" id="ARBA00004477"/>
    </source>
</evidence>
<dbReference type="UniPathway" id="UPA00378"/>
<keyword evidence="9" id="KW-0256">Endoplasmic reticulum</keyword>
<evidence type="ECO:0000256" key="12">
    <source>
        <dbReference type="ARBA" id="ARBA00032069"/>
    </source>
</evidence>
<reference evidence="17 18" key="2">
    <citation type="journal article" date="2014" name="J. Gen. Appl. Microbiol.">
        <title>The early diverging ascomycetous budding yeast Saitoella complicata has three histone deacetylases belonging to the Clr6, Hos2, and Rpd3 lineages.</title>
        <authorList>
            <person name="Nishida H."/>
            <person name="Matsumoto T."/>
            <person name="Kondo S."/>
            <person name="Hamamoto M."/>
            <person name="Yoshikawa H."/>
        </authorList>
    </citation>
    <scope>NUCLEOTIDE SEQUENCE [LARGE SCALE GENOMIC DNA]</scope>
    <source>
        <strain evidence="17 18">NRRL Y-17804</strain>
    </source>
</reference>
<feature type="transmembrane region" description="Helical" evidence="15">
    <location>
        <begin position="280"/>
        <end position="301"/>
    </location>
</feature>
<dbReference type="SMART" id="SM00721">
    <property type="entry name" value="BAR"/>
    <property type="match status" value="1"/>
</dbReference>
<comment type="subcellular location">
    <subcellularLocation>
        <location evidence="1">Endoplasmic reticulum membrane</location>
        <topology evidence="1">Multi-pass membrane protein</topology>
    </subcellularLocation>
</comment>
<gene>
    <name evidence="17" type="ORF">G7K_4827-t1</name>
</gene>
<dbReference type="GO" id="GO:0006488">
    <property type="term" value="P:dolichol-linked oligosaccharide biosynthetic process"/>
    <property type="evidence" value="ECO:0007669"/>
    <property type="project" value="InterPro"/>
</dbReference>
<feature type="transmembrane region" description="Helical" evidence="15">
    <location>
        <begin position="243"/>
        <end position="259"/>
    </location>
</feature>
<evidence type="ECO:0000256" key="5">
    <source>
        <dbReference type="ARBA" id="ARBA00018512"/>
    </source>
</evidence>
<evidence type="ECO:0000313" key="17">
    <source>
        <dbReference type="EMBL" id="GAO50706.1"/>
    </source>
</evidence>
<keyword evidence="6" id="KW-0328">Glycosyltransferase</keyword>
<comment type="similarity">
    <text evidence="3">Belongs to the ALG10 glucosyltransferase family.</text>
</comment>
<evidence type="ECO:0000256" key="14">
    <source>
        <dbReference type="ARBA" id="ARBA00048064"/>
    </source>
</evidence>
<accession>A0A0E9NLY6</accession>
<dbReference type="AlphaFoldDB" id="A0A0E9NLY6"/>
<dbReference type="InterPro" id="IPR018859">
    <property type="entry name" value="BAR_dom-cont"/>
</dbReference>
<protein>
    <recommendedName>
        <fullName evidence="5">Dol-P-Glc:Glc(2)Man(9)GlcNAc(2)-PP-Dol alpha-1,2-glucosyltransferase</fullName>
        <ecNumber evidence="4">2.4.1.256</ecNumber>
    </recommendedName>
    <alternativeName>
        <fullName evidence="12">Asparagine-linked glycosylation protein 10</fullName>
    </alternativeName>
</protein>
<dbReference type="InterPro" id="IPR027267">
    <property type="entry name" value="AH/BAR_dom_sf"/>
</dbReference>
<dbReference type="InterPro" id="IPR016900">
    <property type="entry name" value="Alg10"/>
</dbReference>
<feature type="transmembrane region" description="Helical" evidence="15">
    <location>
        <begin position="82"/>
        <end position="102"/>
    </location>
</feature>
<feature type="transmembrane region" description="Helical" evidence="15">
    <location>
        <begin position="136"/>
        <end position="156"/>
    </location>
</feature>
<comment type="pathway">
    <text evidence="2">Protein modification; protein glycosylation.</text>
</comment>
<evidence type="ECO:0000256" key="4">
    <source>
        <dbReference type="ARBA" id="ARBA00011967"/>
    </source>
</evidence>
<dbReference type="Pfam" id="PF04922">
    <property type="entry name" value="DIE2_ALG10"/>
    <property type="match status" value="1"/>
</dbReference>